<dbReference type="AlphaFoldDB" id="A0A9W5B2J5"/>
<organism evidence="1 2">
    <name type="scientific">Agrobacterium genomosp. 2 str. CFBP 5494</name>
    <dbReference type="NCBI Taxonomy" id="1183436"/>
    <lineage>
        <taxon>Bacteria</taxon>
        <taxon>Pseudomonadati</taxon>
        <taxon>Pseudomonadota</taxon>
        <taxon>Alphaproteobacteria</taxon>
        <taxon>Hyphomicrobiales</taxon>
        <taxon>Rhizobiaceae</taxon>
        <taxon>Rhizobium/Agrobacterium group</taxon>
        <taxon>Agrobacterium</taxon>
        <taxon>Agrobacterium tumefaciens complex</taxon>
    </lineage>
</organism>
<keyword evidence="2" id="KW-1185">Reference proteome</keyword>
<accession>A0A9W5B2J5</accession>
<evidence type="ECO:0000313" key="2">
    <source>
        <dbReference type="Proteomes" id="UP000191933"/>
    </source>
</evidence>
<protein>
    <submittedName>
        <fullName evidence="1">Uncharacterized protein</fullName>
    </submittedName>
</protein>
<name>A0A9W5B2J5_9HYPH</name>
<sequence>MIGVFSAASHRNEAIGEVMKRFFENSSKTEHANRFFPASLL</sequence>
<proteinExistence type="predicted"/>
<reference evidence="1 2" key="1">
    <citation type="submission" date="2016-01" db="EMBL/GenBank/DDBJ databases">
        <authorList>
            <person name="Regsiter A."/>
            <person name="william w."/>
        </authorList>
    </citation>
    <scope>NUCLEOTIDE SEQUENCE [LARGE SCALE GENOMIC DNA]</scope>
    <source>
        <strain evidence="1 2">CFBP 5494</strain>
    </source>
</reference>
<evidence type="ECO:0000313" key="1">
    <source>
        <dbReference type="EMBL" id="CUW93468.1"/>
    </source>
</evidence>
<comment type="caution">
    <text evidence="1">The sequence shown here is derived from an EMBL/GenBank/DDBJ whole genome shotgun (WGS) entry which is preliminary data.</text>
</comment>
<dbReference type="Proteomes" id="UP000191933">
    <property type="component" value="Unassembled WGS sequence"/>
</dbReference>
<dbReference type="EMBL" id="FBVY01000018">
    <property type="protein sequence ID" value="CUW93468.1"/>
    <property type="molecule type" value="Genomic_DNA"/>
</dbReference>
<gene>
    <name evidence="1" type="ORF">AGR2A_Cc70016</name>
</gene>